<dbReference type="UniPathway" id="UPA00121">
    <property type="reaction ID" value="UER00345"/>
</dbReference>
<evidence type="ECO:0000313" key="19">
    <source>
        <dbReference type="Proteomes" id="UP000184108"/>
    </source>
</evidence>
<dbReference type="PROSITE" id="PS51671">
    <property type="entry name" value="ACT"/>
    <property type="match status" value="1"/>
</dbReference>
<evidence type="ECO:0000256" key="12">
    <source>
        <dbReference type="ARBA" id="ARBA00031175"/>
    </source>
</evidence>
<evidence type="ECO:0000313" key="18">
    <source>
        <dbReference type="EMBL" id="SHF42047.1"/>
    </source>
</evidence>
<dbReference type="NCBIfam" id="NF008865">
    <property type="entry name" value="PRK11898.1"/>
    <property type="match status" value="1"/>
</dbReference>
<dbReference type="InterPro" id="IPR002912">
    <property type="entry name" value="ACT_dom"/>
</dbReference>
<evidence type="ECO:0000256" key="8">
    <source>
        <dbReference type="ARBA" id="ARBA00022605"/>
    </source>
</evidence>
<dbReference type="Gene3D" id="3.40.190.10">
    <property type="entry name" value="Periplasmic binding protein-like II"/>
    <property type="match status" value="2"/>
</dbReference>
<dbReference type="Pfam" id="PF00800">
    <property type="entry name" value="PDT"/>
    <property type="match status" value="1"/>
</dbReference>
<dbReference type="Proteomes" id="UP000184108">
    <property type="component" value="Unassembled WGS sequence"/>
</dbReference>
<comment type="function">
    <text evidence="2">Catalyzes the Claisen rearrangement of chorismate to prephenate and the decarboxylation/dehydration of prephenate to phenylpyruvate.</text>
</comment>
<evidence type="ECO:0000256" key="7">
    <source>
        <dbReference type="ARBA" id="ARBA00014401"/>
    </source>
</evidence>
<evidence type="ECO:0000256" key="13">
    <source>
        <dbReference type="ARBA" id="ARBA00031520"/>
    </source>
</evidence>
<evidence type="ECO:0000256" key="11">
    <source>
        <dbReference type="ARBA" id="ARBA00023239"/>
    </source>
</evidence>
<evidence type="ECO:0000256" key="15">
    <source>
        <dbReference type="PIRSR" id="PIRSR001500-2"/>
    </source>
</evidence>
<dbReference type="PANTHER" id="PTHR21022">
    <property type="entry name" value="PREPHENATE DEHYDRATASE P PROTEIN"/>
    <property type="match status" value="1"/>
</dbReference>
<dbReference type="PIRSF" id="PIRSF001500">
    <property type="entry name" value="Chor_mut_pdt_Ppr"/>
    <property type="match status" value="1"/>
</dbReference>
<dbReference type="GO" id="GO:0004664">
    <property type="term" value="F:prephenate dehydratase activity"/>
    <property type="evidence" value="ECO:0007669"/>
    <property type="project" value="UniProtKB-EC"/>
</dbReference>
<comment type="pathway">
    <text evidence="4">Metabolic intermediate biosynthesis; prephenate biosynthesis; prephenate from chorismate: step 1/1.</text>
</comment>
<evidence type="ECO:0000256" key="4">
    <source>
        <dbReference type="ARBA" id="ARBA00004817"/>
    </source>
</evidence>
<evidence type="ECO:0000259" key="16">
    <source>
        <dbReference type="PROSITE" id="PS51171"/>
    </source>
</evidence>
<evidence type="ECO:0000256" key="5">
    <source>
        <dbReference type="ARBA" id="ARBA00012404"/>
    </source>
</evidence>
<dbReference type="PROSITE" id="PS00857">
    <property type="entry name" value="PREPHENATE_DEHYDR_1"/>
    <property type="match status" value="1"/>
</dbReference>
<evidence type="ECO:0000259" key="17">
    <source>
        <dbReference type="PROSITE" id="PS51671"/>
    </source>
</evidence>
<dbReference type="InterPro" id="IPR018528">
    <property type="entry name" value="Preph_deHydtase_CS"/>
</dbReference>
<dbReference type="GO" id="GO:0009094">
    <property type="term" value="P:L-phenylalanine biosynthetic process"/>
    <property type="evidence" value="ECO:0007669"/>
    <property type="project" value="UniProtKB-UniPathway"/>
</dbReference>
<dbReference type="SUPFAM" id="SSF55021">
    <property type="entry name" value="ACT-like"/>
    <property type="match status" value="1"/>
</dbReference>
<dbReference type="InterPro" id="IPR008242">
    <property type="entry name" value="Chor_mutase/pphenate_deHydtase"/>
</dbReference>
<dbReference type="GO" id="GO:0005737">
    <property type="term" value="C:cytoplasm"/>
    <property type="evidence" value="ECO:0007669"/>
    <property type="project" value="TreeGrafter"/>
</dbReference>
<dbReference type="AlphaFoldDB" id="A0A1M5BID1"/>
<dbReference type="EC" id="5.4.99.5" evidence="5"/>
<dbReference type="FunFam" id="3.40.190.10:FF:000064">
    <property type="entry name" value="Prephenate dehydratase"/>
    <property type="match status" value="1"/>
</dbReference>
<dbReference type="SUPFAM" id="SSF53850">
    <property type="entry name" value="Periplasmic binding protein-like II"/>
    <property type="match status" value="1"/>
</dbReference>
<name>A0A1M5BID1_9FLAO</name>
<comment type="catalytic activity">
    <reaction evidence="1">
        <text>chorismate = prephenate</text>
        <dbReference type="Rhea" id="RHEA:13897"/>
        <dbReference type="ChEBI" id="CHEBI:29748"/>
        <dbReference type="ChEBI" id="CHEBI:29934"/>
        <dbReference type="EC" id="5.4.99.5"/>
    </reaction>
</comment>
<comment type="catalytic activity">
    <reaction evidence="14">
        <text>prephenate + H(+) = 3-phenylpyruvate + CO2 + H2O</text>
        <dbReference type="Rhea" id="RHEA:21648"/>
        <dbReference type="ChEBI" id="CHEBI:15377"/>
        <dbReference type="ChEBI" id="CHEBI:15378"/>
        <dbReference type="ChEBI" id="CHEBI:16526"/>
        <dbReference type="ChEBI" id="CHEBI:18005"/>
        <dbReference type="ChEBI" id="CHEBI:29934"/>
        <dbReference type="EC" id="4.2.1.51"/>
    </reaction>
</comment>
<dbReference type="GO" id="GO:0004106">
    <property type="term" value="F:chorismate mutase activity"/>
    <property type="evidence" value="ECO:0007669"/>
    <property type="project" value="UniProtKB-EC"/>
</dbReference>
<evidence type="ECO:0000256" key="1">
    <source>
        <dbReference type="ARBA" id="ARBA00000824"/>
    </source>
</evidence>
<feature type="domain" description="ACT" evidence="17">
    <location>
        <begin position="223"/>
        <end position="306"/>
    </location>
</feature>
<reference evidence="19" key="1">
    <citation type="submission" date="2016-11" db="EMBL/GenBank/DDBJ databases">
        <authorList>
            <person name="Varghese N."/>
            <person name="Submissions S."/>
        </authorList>
    </citation>
    <scope>NUCLEOTIDE SEQUENCE [LARGE SCALE GENOMIC DNA]</scope>
    <source>
        <strain evidence="19">YR203</strain>
    </source>
</reference>
<evidence type="ECO:0000256" key="6">
    <source>
        <dbReference type="ARBA" id="ARBA00013147"/>
    </source>
</evidence>
<feature type="site" description="Essential for prephenate dehydratase activity" evidence="15">
    <location>
        <position position="197"/>
    </location>
</feature>
<evidence type="ECO:0000256" key="9">
    <source>
        <dbReference type="ARBA" id="ARBA00023141"/>
    </source>
</evidence>
<evidence type="ECO:0000256" key="3">
    <source>
        <dbReference type="ARBA" id="ARBA00004741"/>
    </source>
</evidence>
<keyword evidence="9" id="KW-0057">Aromatic amino acid biosynthesis</keyword>
<dbReference type="FunFam" id="3.40.190.10:FF:000034">
    <property type="entry name" value="Chorismate mutase/prephenate dehydratase"/>
    <property type="match status" value="1"/>
</dbReference>
<protein>
    <recommendedName>
        <fullName evidence="7">Bifunctional chorismate mutase/prephenate dehydratase</fullName>
        <ecNumber evidence="6">4.2.1.51</ecNumber>
        <ecNumber evidence="5">5.4.99.5</ecNumber>
    </recommendedName>
    <alternativeName>
        <fullName evidence="13">Chorismate mutase-prephenate dehydratase</fullName>
    </alternativeName>
    <alternativeName>
        <fullName evidence="12">p-protein</fullName>
    </alternativeName>
</protein>
<dbReference type="EMBL" id="FQVE01000002">
    <property type="protein sequence ID" value="SHF42047.1"/>
    <property type="molecule type" value="Genomic_DNA"/>
</dbReference>
<keyword evidence="10" id="KW-0584">Phenylalanine biosynthesis</keyword>
<evidence type="ECO:0000256" key="14">
    <source>
        <dbReference type="ARBA" id="ARBA00047848"/>
    </source>
</evidence>
<dbReference type="InterPro" id="IPR045865">
    <property type="entry name" value="ACT-like_dom_sf"/>
</dbReference>
<sequence>MVGFKLICIFALKYHSNLHLYIYTMKIAFLGPHASFTQLAATQLFPNDELVPQANILDCFNAVESGEAEKAVVPLENSIEGTVSMTLDYLYKTPSIKIEAEGVMPIAHHLMIHPDHKMEDIERIYSHPQALAQSFHFLDTRYKEIMRQDFSSTAAAAKYVSENRDLKIAAVANQFAANLYGLNIVHRNIQDFEQNHTRFIVISKKQSIYSNDRLEILGEKSGMLINLPEDHPGGLHQVLSVFAWRKMNLSKIESRTLKTGLGNYFFFINVEGPWEDILHGNALLELQSINAEVDFLGNYKEFLLES</sequence>
<keyword evidence="11" id="KW-0456">Lyase</keyword>
<keyword evidence="8" id="KW-0028">Amino-acid biosynthesis</keyword>
<accession>A0A1M5BID1</accession>
<proteinExistence type="predicted"/>
<evidence type="ECO:0000256" key="2">
    <source>
        <dbReference type="ARBA" id="ARBA00002364"/>
    </source>
</evidence>
<dbReference type="Gene3D" id="3.30.70.260">
    <property type="match status" value="1"/>
</dbReference>
<dbReference type="PANTHER" id="PTHR21022:SF19">
    <property type="entry name" value="PREPHENATE DEHYDRATASE-RELATED"/>
    <property type="match status" value="1"/>
</dbReference>
<dbReference type="CDD" id="cd04905">
    <property type="entry name" value="ACT_CM-PDT"/>
    <property type="match status" value="1"/>
</dbReference>
<gene>
    <name evidence="18" type="ORF">SAMN02787073_2267</name>
</gene>
<dbReference type="InterPro" id="IPR001086">
    <property type="entry name" value="Preph_deHydtase"/>
</dbReference>
<comment type="pathway">
    <text evidence="3">Amino-acid biosynthesis; L-phenylalanine biosynthesis; phenylpyruvate from prephenate: step 1/1.</text>
</comment>
<dbReference type="PROSITE" id="PS51171">
    <property type="entry name" value="PREPHENATE_DEHYDR_3"/>
    <property type="match status" value="1"/>
</dbReference>
<dbReference type="CDD" id="cd13633">
    <property type="entry name" value="PBP2_Sa-PDT_like"/>
    <property type="match status" value="1"/>
</dbReference>
<feature type="domain" description="Prephenate dehydratase" evidence="16">
    <location>
        <begin position="26"/>
        <end position="204"/>
    </location>
</feature>
<dbReference type="EC" id="4.2.1.51" evidence="6"/>
<evidence type="ECO:0000256" key="10">
    <source>
        <dbReference type="ARBA" id="ARBA00023222"/>
    </source>
</evidence>
<organism evidence="18 19">
    <name type="scientific">Chryseobacterium vrystaatense</name>
    <dbReference type="NCBI Taxonomy" id="307480"/>
    <lineage>
        <taxon>Bacteria</taxon>
        <taxon>Pseudomonadati</taxon>
        <taxon>Bacteroidota</taxon>
        <taxon>Flavobacteriia</taxon>
        <taxon>Flavobacteriales</taxon>
        <taxon>Weeksellaceae</taxon>
        <taxon>Chryseobacterium group</taxon>
        <taxon>Chryseobacterium</taxon>
    </lineage>
</organism>